<organism evidence="2 3">
    <name type="scientific">Cohaesibacter gelatinilyticus</name>
    <dbReference type="NCBI Taxonomy" id="372072"/>
    <lineage>
        <taxon>Bacteria</taxon>
        <taxon>Pseudomonadati</taxon>
        <taxon>Pseudomonadota</taxon>
        <taxon>Alphaproteobacteria</taxon>
        <taxon>Hyphomicrobiales</taxon>
        <taxon>Cohaesibacteraceae</taxon>
    </lineage>
</organism>
<feature type="region of interest" description="Disordered" evidence="1">
    <location>
        <begin position="28"/>
        <end position="69"/>
    </location>
</feature>
<dbReference type="RefSeq" id="WP_097155619.1">
    <property type="nucleotide sequence ID" value="NZ_OBEL01000007.1"/>
</dbReference>
<name>A0A285PHM8_9HYPH</name>
<dbReference type="OrthoDB" id="9983402at2"/>
<dbReference type="AlphaFoldDB" id="A0A285PHM8"/>
<reference evidence="2 3" key="1">
    <citation type="submission" date="2017-09" db="EMBL/GenBank/DDBJ databases">
        <authorList>
            <person name="Ehlers B."/>
            <person name="Leendertz F.H."/>
        </authorList>
    </citation>
    <scope>NUCLEOTIDE SEQUENCE [LARGE SCALE GENOMIC DNA]</scope>
    <source>
        <strain evidence="2 3">DSM 18289</strain>
    </source>
</reference>
<evidence type="ECO:0000256" key="1">
    <source>
        <dbReference type="SAM" id="MobiDB-lite"/>
    </source>
</evidence>
<sequence length="69" mass="7730">MISIVKKKAEERLAAIQKAQQAILNEQEEQASEVRKNTARLKAQRLAREKAEQDLASQAKSGQGAKKRK</sequence>
<evidence type="ECO:0000313" key="3">
    <source>
        <dbReference type="Proteomes" id="UP000219439"/>
    </source>
</evidence>
<gene>
    <name evidence="2" type="ORF">SAMN06265368_4357</name>
</gene>
<proteinExistence type="predicted"/>
<protein>
    <submittedName>
        <fullName evidence="2">Uncharacterized protein</fullName>
    </submittedName>
</protein>
<keyword evidence="3" id="KW-1185">Reference proteome</keyword>
<dbReference type="EMBL" id="OBEL01000007">
    <property type="protein sequence ID" value="SNZ21240.1"/>
    <property type="molecule type" value="Genomic_DNA"/>
</dbReference>
<evidence type="ECO:0000313" key="2">
    <source>
        <dbReference type="EMBL" id="SNZ21240.1"/>
    </source>
</evidence>
<dbReference type="Proteomes" id="UP000219439">
    <property type="component" value="Unassembled WGS sequence"/>
</dbReference>
<accession>A0A285PHM8</accession>